<proteinExistence type="predicted"/>
<keyword evidence="2" id="KW-1133">Transmembrane helix</keyword>
<feature type="transmembrane region" description="Helical" evidence="2">
    <location>
        <begin position="341"/>
        <end position="362"/>
    </location>
</feature>
<dbReference type="PANTHER" id="PTHR22916">
    <property type="entry name" value="GLYCOSYLTRANSFERASE"/>
    <property type="match status" value="1"/>
</dbReference>
<dbReference type="SUPFAM" id="SSF53448">
    <property type="entry name" value="Nucleotide-diphospho-sugar transferases"/>
    <property type="match status" value="1"/>
</dbReference>
<dbReference type="Pfam" id="PF00535">
    <property type="entry name" value="Glycos_transf_2"/>
    <property type="match status" value="1"/>
</dbReference>
<sequence>MNQLEKNKVSIIVPVYNGEKYLEKTLSSILASIYRNIEIVLVDDGSKDKSKQICDYYASKDNRVKVFSKINGGIVEARNFGMLKATGDYLCFCDQDDIVSKHMYDLMMKRILKDNSEICISSTGRLLGKEELPYEKLEDATYKGDEILQNVLYPILFNGFDVAYKNKKVKIYGTIWKYMISRELIIKNKLKFKRFINYEDDLIMSIELLTFSHRVSTLSEKLYFWRINQESESSTGKYIKALEDKIESLDQYIISILYKRGIDNKIIEQYKEIKQLNNYLQIIENENNTNKRLVQKKSILVKYIDNTNSYNNMKNLEFMSKGHVRSRVLLKLIRFQFIRCVFIVDKVLIFINMCVLKAGWLVRLERKMKGV</sequence>
<accession>A0A371JG61</accession>
<dbReference type="GO" id="GO:0016758">
    <property type="term" value="F:hexosyltransferase activity"/>
    <property type="evidence" value="ECO:0007669"/>
    <property type="project" value="UniProtKB-ARBA"/>
</dbReference>
<keyword evidence="4" id="KW-0808">Transferase</keyword>
<keyword evidence="1" id="KW-0175">Coiled coil</keyword>
<dbReference type="CDD" id="cd00761">
    <property type="entry name" value="Glyco_tranf_GTA_type"/>
    <property type="match status" value="1"/>
</dbReference>
<dbReference type="Gene3D" id="3.90.550.10">
    <property type="entry name" value="Spore Coat Polysaccharide Biosynthesis Protein SpsA, Chain A"/>
    <property type="match status" value="1"/>
</dbReference>
<evidence type="ECO:0000313" key="4">
    <source>
        <dbReference type="EMBL" id="RDY31729.1"/>
    </source>
</evidence>
<keyword evidence="5" id="KW-1185">Reference proteome</keyword>
<evidence type="ECO:0000256" key="1">
    <source>
        <dbReference type="SAM" id="Coils"/>
    </source>
</evidence>
<gene>
    <name evidence="4" type="ORF">CG710_008400</name>
</gene>
<protein>
    <submittedName>
        <fullName evidence="4">Glycosyltransferase family 2 protein</fullName>
    </submittedName>
</protein>
<comment type="caution">
    <text evidence="4">The sequence shown here is derived from an EMBL/GenBank/DDBJ whole genome shotgun (WGS) entry which is preliminary data.</text>
</comment>
<dbReference type="PANTHER" id="PTHR22916:SF3">
    <property type="entry name" value="UDP-GLCNAC:BETAGAL BETA-1,3-N-ACETYLGLUCOSAMINYLTRANSFERASE-LIKE PROTEIN 1"/>
    <property type="match status" value="1"/>
</dbReference>
<dbReference type="InterPro" id="IPR029044">
    <property type="entry name" value="Nucleotide-diphossugar_trans"/>
</dbReference>
<feature type="domain" description="Glycosyltransferase 2-like" evidence="3">
    <location>
        <begin position="10"/>
        <end position="123"/>
    </location>
</feature>
<feature type="coiled-coil region" evidence="1">
    <location>
        <begin position="266"/>
        <end position="296"/>
    </location>
</feature>
<keyword evidence="2" id="KW-0472">Membrane</keyword>
<evidence type="ECO:0000259" key="3">
    <source>
        <dbReference type="Pfam" id="PF00535"/>
    </source>
</evidence>
<dbReference type="EMBL" id="NOKA02000011">
    <property type="protein sequence ID" value="RDY31729.1"/>
    <property type="molecule type" value="Genomic_DNA"/>
</dbReference>
<organism evidence="4 5">
    <name type="scientific">Lachnotalea glycerini</name>
    <dbReference type="NCBI Taxonomy" id="1763509"/>
    <lineage>
        <taxon>Bacteria</taxon>
        <taxon>Bacillati</taxon>
        <taxon>Bacillota</taxon>
        <taxon>Clostridia</taxon>
        <taxon>Lachnospirales</taxon>
        <taxon>Lachnospiraceae</taxon>
        <taxon>Lachnotalea</taxon>
    </lineage>
</organism>
<dbReference type="AlphaFoldDB" id="A0A371JG61"/>
<evidence type="ECO:0000256" key="2">
    <source>
        <dbReference type="SAM" id="Phobius"/>
    </source>
</evidence>
<dbReference type="InterPro" id="IPR001173">
    <property type="entry name" value="Glyco_trans_2-like"/>
</dbReference>
<dbReference type="OrthoDB" id="3189257at2"/>
<dbReference type="Proteomes" id="UP000216411">
    <property type="component" value="Unassembled WGS sequence"/>
</dbReference>
<name>A0A371JG61_9FIRM</name>
<keyword evidence="2" id="KW-0812">Transmembrane</keyword>
<reference evidence="4 5" key="1">
    <citation type="journal article" date="2017" name="Genome Announc.">
        <title>Draft Genome Sequence of a Sporulating and Motile Strain of Lachnotalea glycerini Isolated from Water in Quebec City, Canada.</title>
        <authorList>
            <person name="Maheux A.F."/>
            <person name="Boudreau D.K."/>
            <person name="Berube E."/>
            <person name="Boissinot M."/>
            <person name="Raymond F."/>
            <person name="Brodeur S."/>
            <person name="Corbeil J."/>
            <person name="Isabel S."/>
            <person name="Omar R.F."/>
            <person name="Bergeron M.G."/>
        </authorList>
    </citation>
    <scope>NUCLEOTIDE SEQUENCE [LARGE SCALE GENOMIC DNA]</scope>
    <source>
        <strain evidence="4 5">CCRI-19302</strain>
    </source>
</reference>
<dbReference type="RefSeq" id="WP_094377432.1">
    <property type="nucleotide sequence ID" value="NZ_NOKA02000011.1"/>
</dbReference>
<evidence type="ECO:0000313" key="5">
    <source>
        <dbReference type="Proteomes" id="UP000216411"/>
    </source>
</evidence>